<proteinExistence type="predicted"/>
<accession>A0A2N6JUI7</accession>
<dbReference type="AlphaFoldDB" id="A0A2N6JUI7"/>
<dbReference type="Proteomes" id="UP000235036">
    <property type="component" value="Unassembled WGS sequence"/>
</dbReference>
<keyword evidence="2" id="KW-1185">Reference proteome</keyword>
<sequence>MGDYTWCFSRDRLTRTKPASFAIQGFENYQTLLTYLRNVGLKLGNSLAYKPVIKLLQSVISYCSLITDNCKIGFWLLARD</sequence>
<protein>
    <submittedName>
        <fullName evidence="1">Uncharacterized protein</fullName>
    </submittedName>
</protein>
<name>A0A2N6JUI7_FISMU</name>
<evidence type="ECO:0000313" key="1">
    <source>
        <dbReference type="EMBL" id="PLZ81553.1"/>
    </source>
</evidence>
<reference evidence="1 2" key="1">
    <citation type="submission" date="2017-08" db="EMBL/GenBank/DDBJ databases">
        <title>Genomes of Fischerella (Mastigocladus) sp. strains.</title>
        <authorList>
            <person name="Miller S.R."/>
        </authorList>
    </citation>
    <scope>NUCLEOTIDE SEQUENCE [LARGE SCALE GENOMIC DNA]</scope>
    <source>
        <strain evidence="1 2">CCMEE 5323</strain>
    </source>
</reference>
<dbReference type="EMBL" id="NRQW01000719">
    <property type="protein sequence ID" value="PLZ81553.1"/>
    <property type="molecule type" value="Genomic_DNA"/>
</dbReference>
<comment type="caution">
    <text evidence="1">The sequence shown here is derived from an EMBL/GenBank/DDBJ whole genome shotgun (WGS) entry which is preliminary data.</text>
</comment>
<gene>
    <name evidence="1" type="ORF">CEN44_28525</name>
</gene>
<evidence type="ECO:0000313" key="2">
    <source>
        <dbReference type="Proteomes" id="UP000235036"/>
    </source>
</evidence>
<organism evidence="1 2">
    <name type="scientific">Fischerella muscicola CCMEE 5323</name>
    <dbReference type="NCBI Taxonomy" id="2019572"/>
    <lineage>
        <taxon>Bacteria</taxon>
        <taxon>Bacillati</taxon>
        <taxon>Cyanobacteriota</taxon>
        <taxon>Cyanophyceae</taxon>
        <taxon>Nostocales</taxon>
        <taxon>Hapalosiphonaceae</taxon>
        <taxon>Fischerella</taxon>
    </lineage>
</organism>